<gene>
    <name evidence="2" type="ORF">YALI1_F09671g</name>
</gene>
<sequence length="95" mass="10538">MYQRCPHVSFSMHMHLVNPPELSPRPPAIIDTFVVYNSSMYIEPNISESPQLASRRPQELGSASESSPGTHLGQLACHLWHLGLTCSNAQPVDLQ</sequence>
<evidence type="ECO:0000313" key="3">
    <source>
        <dbReference type="Proteomes" id="UP000182444"/>
    </source>
</evidence>
<dbReference type="RefSeq" id="XP_068139383.1">
    <property type="nucleotide sequence ID" value="XM_068283282.1"/>
</dbReference>
<evidence type="ECO:0000256" key="1">
    <source>
        <dbReference type="SAM" id="MobiDB-lite"/>
    </source>
</evidence>
<dbReference type="EMBL" id="CP017558">
    <property type="protein sequence ID" value="AOW06762.1"/>
    <property type="molecule type" value="Genomic_DNA"/>
</dbReference>
<feature type="region of interest" description="Disordered" evidence="1">
    <location>
        <begin position="47"/>
        <end position="69"/>
    </location>
</feature>
<dbReference type="AlphaFoldDB" id="A0A1D8NM99"/>
<dbReference type="Proteomes" id="UP000182444">
    <property type="component" value="Chromosome 1F"/>
</dbReference>
<accession>A0A1D8NM99</accession>
<organism evidence="2 3">
    <name type="scientific">Yarrowia lipolytica</name>
    <name type="common">Candida lipolytica</name>
    <dbReference type="NCBI Taxonomy" id="4952"/>
    <lineage>
        <taxon>Eukaryota</taxon>
        <taxon>Fungi</taxon>
        <taxon>Dikarya</taxon>
        <taxon>Ascomycota</taxon>
        <taxon>Saccharomycotina</taxon>
        <taxon>Dipodascomycetes</taxon>
        <taxon>Dipodascales</taxon>
        <taxon>Dipodascales incertae sedis</taxon>
        <taxon>Yarrowia</taxon>
    </lineage>
</organism>
<evidence type="ECO:0000313" key="2">
    <source>
        <dbReference type="EMBL" id="AOW06762.1"/>
    </source>
</evidence>
<name>A0A1D8NM99_YARLL</name>
<reference evidence="2 3" key="1">
    <citation type="journal article" date="2016" name="PLoS ONE">
        <title>Sequence Assembly of Yarrowia lipolytica Strain W29/CLIB89 Shows Transposable Element Diversity.</title>
        <authorList>
            <person name="Magnan C."/>
            <person name="Yu J."/>
            <person name="Chang I."/>
            <person name="Jahn E."/>
            <person name="Kanomata Y."/>
            <person name="Wu J."/>
            <person name="Zeller M."/>
            <person name="Oakes M."/>
            <person name="Baldi P."/>
            <person name="Sandmeyer S."/>
        </authorList>
    </citation>
    <scope>NUCLEOTIDE SEQUENCE [LARGE SCALE GENOMIC DNA]</scope>
    <source>
        <strain evidence="3">CLIB89(W29)</strain>
    </source>
</reference>
<dbReference type="VEuPathDB" id="FungiDB:YALI1_F09671g"/>
<protein>
    <submittedName>
        <fullName evidence="2">Uncharacterized protein</fullName>
    </submittedName>
</protein>
<proteinExistence type="predicted"/>
<dbReference type="GeneID" id="94583871"/>